<accession>A0A7H9HJM2</accession>
<keyword evidence="2" id="KW-1133">Transmembrane helix</keyword>
<evidence type="ECO:0008006" key="5">
    <source>
        <dbReference type="Google" id="ProtNLM"/>
    </source>
</evidence>
<feature type="transmembrane region" description="Helical" evidence="2">
    <location>
        <begin position="47"/>
        <end position="67"/>
    </location>
</feature>
<dbReference type="GO" id="GO:0070072">
    <property type="term" value="P:vacuolar proton-transporting V-type ATPase complex assembly"/>
    <property type="evidence" value="ECO:0007669"/>
    <property type="project" value="InterPro"/>
</dbReference>
<organism evidence="3 4">
    <name type="scientific">Torulaspora globosa</name>
    <dbReference type="NCBI Taxonomy" id="48254"/>
    <lineage>
        <taxon>Eukaryota</taxon>
        <taxon>Fungi</taxon>
        <taxon>Dikarya</taxon>
        <taxon>Ascomycota</taxon>
        <taxon>Saccharomycotina</taxon>
        <taxon>Saccharomycetes</taxon>
        <taxon>Saccharomycetales</taxon>
        <taxon>Saccharomycetaceae</taxon>
        <taxon>Torulaspora</taxon>
    </lineage>
</organism>
<evidence type="ECO:0000313" key="4">
    <source>
        <dbReference type="Proteomes" id="UP000510647"/>
    </source>
</evidence>
<feature type="region of interest" description="Disordered" evidence="1">
    <location>
        <begin position="81"/>
        <end position="109"/>
    </location>
</feature>
<dbReference type="PANTHER" id="PTHR28251">
    <property type="entry name" value="V-TYPE ATPASE ASSEMBLY FACTOR PKR1"/>
    <property type="match status" value="1"/>
</dbReference>
<dbReference type="OrthoDB" id="9626941at2759"/>
<keyword evidence="4" id="KW-1185">Reference proteome</keyword>
<keyword evidence="2" id="KW-0472">Membrane</keyword>
<dbReference type="Pfam" id="PF08636">
    <property type="entry name" value="Pkr1"/>
    <property type="match status" value="1"/>
</dbReference>
<evidence type="ECO:0000256" key="1">
    <source>
        <dbReference type="SAM" id="MobiDB-lite"/>
    </source>
</evidence>
<feature type="compositionally biased region" description="Basic and acidic residues" evidence="1">
    <location>
        <begin position="81"/>
        <end position="99"/>
    </location>
</feature>
<name>A0A7H9HJM2_9SACH</name>
<keyword evidence="2" id="KW-0812">Transmembrane</keyword>
<dbReference type="PANTHER" id="PTHR28251:SF1">
    <property type="entry name" value="V-TYPE ATPASE ASSEMBLY FACTOR PKR1"/>
    <property type="match status" value="1"/>
</dbReference>
<feature type="compositionally biased region" description="Polar residues" evidence="1">
    <location>
        <begin position="100"/>
        <end position="109"/>
    </location>
</feature>
<proteinExistence type="predicted"/>
<dbReference type="Proteomes" id="UP000510647">
    <property type="component" value="Chromosome 1"/>
</dbReference>
<dbReference type="GO" id="GO:0005789">
    <property type="term" value="C:endoplasmic reticulum membrane"/>
    <property type="evidence" value="ECO:0007669"/>
    <property type="project" value="TreeGrafter"/>
</dbReference>
<evidence type="ECO:0000256" key="2">
    <source>
        <dbReference type="SAM" id="Phobius"/>
    </source>
</evidence>
<protein>
    <recommendedName>
        <fullName evidence="5">Pkr1-domain-containing protein</fullName>
    </recommendedName>
</protein>
<sequence>MTSFFVALWESIFQPGTTPQLVVATHVSFIALLTTLVWQIYATNGNFHFYALFFIALCLWVSVMWFIRELKSVDLKNNEQLEGSSKEQLDETNAQKEQPRSQTIRSRKL</sequence>
<feature type="transmembrane region" description="Helical" evidence="2">
    <location>
        <begin position="21"/>
        <end position="41"/>
    </location>
</feature>
<gene>
    <name evidence="3" type="ORF">HG537_0A03410</name>
</gene>
<evidence type="ECO:0000313" key="3">
    <source>
        <dbReference type="EMBL" id="QLQ78094.1"/>
    </source>
</evidence>
<dbReference type="EMBL" id="CP059267">
    <property type="protein sequence ID" value="QLQ78094.1"/>
    <property type="molecule type" value="Genomic_DNA"/>
</dbReference>
<dbReference type="AlphaFoldDB" id="A0A7H9HJM2"/>
<dbReference type="InterPro" id="IPR013945">
    <property type="entry name" value="Pkr1"/>
</dbReference>
<reference evidence="3 4" key="1">
    <citation type="submission" date="2020-06" db="EMBL/GenBank/DDBJ databases">
        <title>The yeast mating-type switching endonuclease HO is a domesticated member of an unorthodox homing genetic element family.</title>
        <authorList>
            <person name="Coughlan A.Y."/>
            <person name="Lombardi L."/>
            <person name="Braun-Galleani S."/>
            <person name="Martos A.R."/>
            <person name="Galeote V."/>
            <person name="Bigey F."/>
            <person name="Dequin S."/>
            <person name="Byrne K.P."/>
            <person name="Wolfe K.H."/>
        </authorList>
    </citation>
    <scope>NUCLEOTIDE SEQUENCE [LARGE SCALE GENOMIC DNA]</scope>
    <source>
        <strain evidence="3 4">CBS2947</strain>
    </source>
</reference>